<keyword evidence="3" id="KW-1185">Reference proteome</keyword>
<proteinExistence type="predicted"/>
<accession>A0AAN9MXW9</accession>
<evidence type="ECO:0000256" key="1">
    <source>
        <dbReference type="SAM" id="MobiDB-lite"/>
    </source>
</evidence>
<dbReference type="Proteomes" id="UP001367508">
    <property type="component" value="Unassembled WGS sequence"/>
</dbReference>
<dbReference type="EMBL" id="JAYMYQ010000001">
    <property type="protein sequence ID" value="KAK7361946.1"/>
    <property type="molecule type" value="Genomic_DNA"/>
</dbReference>
<reference evidence="2 3" key="1">
    <citation type="submission" date="2024-01" db="EMBL/GenBank/DDBJ databases">
        <title>The genomes of 5 underutilized Papilionoideae crops provide insights into root nodulation and disease resistanc.</title>
        <authorList>
            <person name="Jiang F."/>
        </authorList>
    </citation>
    <scope>NUCLEOTIDE SEQUENCE [LARGE SCALE GENOMIC DNA]</scope>
    <source>
        <strain evidence="2">LVBAO_FW01</strain>
        <tissue evidence="2">Leaves</tissue>
    </source>
</reference>
<organism evidence="2 3">
    <name type="scientific">Canavalia gladiata</name>
    <name type="common">Sword bean</name>
    <name type="synonym">Dolichos gladiatus</name>
    <dbReference type="NCBI Taxonomy" id="3824"/>
    <lineage>
        <taxon>Eukaryota</taxon>
        <taxon>Viridiplantae</taxon>
        <taxon>Streptophyta</taxon>
        <taxon>Embryophyta</taxon>
        <taxon>Tracheophyta</taxon>
        <taxon>Spermatophyta</taxon>
        <taxon>Magnoliopsida</taxon>
        <taxon>eudicotyledons</taxon>
        <taxon>Gunneridae</taxon>
        <taxon>Pentapetalae</taxon>
        <taxon>rosids</taxon>
        <taxon>fabids</taxon>
        <taxon>Fabales</taxon>
        <taxon>Fabaceae</taxon>
        <taxon>Papilionoideae</taxon>
        <taxon>50 kb inversion clade</taxon>
        <taxon>NPAAA clade</taxon>
        <taxon>indigoferoid/millettioid clade</taxon>
        <taxon>Phaseoleae</taxon>
        <taxon>Canavalia</taxon>
    </lineage>
</organism>
<evidence type="ECO:0000313" key="2">
    <source>
        <dbReference type="EMBL" id="KAK7361946.1"/>
    </source>
</evidence>
<dbReference type="AlphaFoldDB" id="A0AAN9MXW9"/>
<name>A0AAN9MXW9_CANGL</name>
<feature type="region of interest" description="Disordered" evidence="1">
    <location>
        <begin position="43"/>
        <end position="81"/>
    </location>
</feature>
<feature type="compositionally biased region" description="Low complexity" evidence="1">
    <location>
        <begin position="69"/>
        <end position="78"/>
    </location>
</feature>
<comment type="caution">
    <text evidence="2">The sequence shown here is derived from an EMBL/GenBank/DDBJ whole genome shotgun (WGS) entry which is preliminary data.</text>
</comment>
<sequence>MLEGQEKGERSEKGFKRRLQGIRIDCKSISNHSTTILLTPKVQSEGNHKHPAESAPFEPHLSDHDSLVKSTSTSSNSKDGNQHLTFLAPLVVKHVLSTDDPAKPDMADLRDSLVVNAYALLDGATEEGRSHILFMSKKFKALGCNGLLIHKEILRDVAPDFASALPCQRRAFLRREAALQKLTKANGEEPLLANII</sequence>
<gene>
    <name evidence="2" type="ORF">VNO77_04042</name>
</gene>
<evidence type="ECO:0000313" key="3">
    <source>
        <dbReference type="Proteomes" id="UP001367508"/>
    </source>
</evidence>
<protein>
    <submittedName>
        <fullName evidence="2">Uncharacterized protein</fullName>
    </submittedName>
</protein>